<reference evidence="2 3" key="1">
    <citation type="journal article" date="2021" name="Sci. Rep.">
        <title>Chromosome anchoring in Senegalese sole (Solea senegalensis) reveals sex-associated markers and genome rearrangements in flatfish.</title>
        <authorList>
            <person name="Guerrero-Cozar I."/>
            <person name="Gomez-Garrido J."/>
            <person name="Berbel C."/>
            <person name="Martinez-Blanch J.F."/>
            <person name="Alioto T."/>
            <person name="Claros M.G."/>
            <person name="Gagnaire P.A."/>
            <person name="Manchado M."/>
        </authorList>
    </citation>
    <scope>NUCLEOTIDE SEQUENCE [LARGE SCALE GENOMIC DNA]</scope>
    <source>
        <strain evidence="2">Sse05_10M</strain>
    </source>
</reference>
<name>A0AAV6S7E3_SOLSE</name>
<accession>A0AAV6S7E3</accession>
<evidence type="ECO:0000256" key="1">
    <source>
        <dbReference type="SAM" id="MobiDB-lite"/>
    </source>
</evidence>
<sequence length="66" mass="7323">MFFSFSPTSLAEGERQHDEQLRSKRTEEDWADPPDQKDSHSFHNTGDAVSGLCCSLIGQTSDDGGY</sequence>
<dbReference type="EMBL" id="JAGKHQ010000006">
    <property type="protein sequence ID" value="KAG7513201.1"/>
    <property type="molecule type" value="Genomic_DNA"/>
</dbReference>
<dbReference type="Proteomes" id="UP000693946">
    <property type="component" value="Linkage Group LG14"/>
</dbReference>
<proteinExistence type="predicted"/>
<evidence type="ECO:0000313" key="3">
    <source>
        <dbReference type="Proteomes" id="UP000693946"/>
    </source>
</evidence>
<dbReference type="AlphaFoldDB" id="A0AAV6S7E3"/>
<feature type="region of interest" description="Disordered" evidence="1">
    <location>
        <begin position="1"/>
        <end position="44"/>
    </location>
</feature>
<evidence type="ECO:0000313" key="2">
    <source>
        <dbReference type="EMBL" id="KAG7513201.1"/>
    </source>
</evidence>
<keyword evidence="3" id="KW-1185">Reference proteome</keyword>
<organism evidence="2 3">
    <name type="scientific">Solea senegalensis</name>
    <name type="common">Senegalese sole</name>
    <dbReference type="NCBI Taxonomy" id="28829"/>
    <lineage>
        <taxon>Eukaryota</taxon>
        <taxon>Metazoa</taxon>
        <taxon>Chordata</taxon>
        <taxon>Craniata</taxon>
        <taxon>Vertebrata</taxon>
        <taxon>Euteleostomi</taxon>
        <taxon>Actinopterygii</taxon>
        <taxon>Neopterygii</taxon>
        <taxon>Teleostei</taxon>
        <taxon>Neoteleostei</taxon>
        <taxon>Acanthomorphata</taxon>
        <taxon>Carangaria</taxon>
        <taxon>Pleuronectiformes</taxon>
        <taxon>Pleuronectoidei</taxon>
        <taxon>Soleidae</taxon>
        <taxon>Solea</taxon>
    </lineage>
</organism>
<comment type="caution">
    <text evidence="2">The sequence shown here is derived from an EMBL/GenBank/DDBJ whole genome shotgun (WGS) entry which is preliminary data.</text>
</comment>
<feature type="compositionally biased region" description="Basic and acidic residues" evidence="1">
    <location>
        <begin position="12"/>
        <end position="41"/>
    </location>
</feature>
<protein>
    <submittedName>
        <fullName evidence="2">Uncharacterized protein</fullName>
    </submittedName>
</protein>
<gene>
    <name evidence="2" type="ORF">JOB18_000996</name>
</gene>